<dbReference type="OrthoDB" id="3828498at2"/>
<dbReference type="InterPro" id="IPR009937">
    <property type="entry name" value="Phage_holin_3_6"/>
</dbReference>
<dbReference type="Proteomes" id="UP000198981">
    <property type="component" value="Unassembled WGS sequence"/>
</dbReference>
<dbReference type="AlphaFoldDB" id="A0A1G4XER3"/>
<keyword evidence="1" id="KW-0812">Transmembrane</keyword>
<evidence type="ECO:0000313" key="3">
    <source>
        <dbReference type="Proteomes" id="UP000198981"/>
    </source>
</evidence>
<dbReference type="RefSeq" id="WP_092799724.1">
    <property type="nucleotide sequence ID" value="NZ_FMUH01000001.1"/>
</dbReference>
<keyword evidence="1" id="KW-1133">Transmembrane helix</keyword>
<dbReference type="STRING" id="1960309.SAMN03159343_0750"/>
<reference evidence="3" key="1">
    <citation type="submission" date="2016-10" db="EMBL/GenBank/DDBJ databases">
        <authorList>
            <person name="Varghese N."/>
            <person name="Submissions S."/>
        </authorList>
    </citation>
    <scope>NUCLEOTIDE SEQUENCE [LARGE SCALE GENOMIC DNA]</scope>
    <source>
        <strain evidence="3">DSM 45722</strain>
    </source>
</reference>
<evidence type="ECO:0000313" key="2">
    <source>
        <dbReference type="EMBL" id="SCX39703.1"/>
    </source>
</evidence>
<keyword evidence="3" id="KW-1185">Reference proteome</keyword>
<feature type="transmembrane region" description="Helical" evidence="1">
    <location>
        <begin position="61"/>
        <end position="86"/>
    </location>
</feature>
<accession>A0A1G4XER3</accession>
<name>A0A1G4XER3_9ACTN</name>
<feature type="transmembrane region" description="Helical" evidence="1">
    <location>
        <begin position="92"/>
        <end position="114"/>
    </location>
</feature>
<protein>
    <submittedName>
        <fullName evidence="2">Putative Holin-X, holin superfamily III</fullName>
    </submittedName>
</protein>
<sequence length="167" mass="17658">MAHSAPSTRPSGLPAGPEEPSIGSLVQSAMADVSTLIRSEVELAKAEVGASVKKVGIGGGLIAAGGVMLAFSSIFLFIGIAELITWLGLARWIAYLIVFGGLVLVGALVILVGIRTTKKFRKPERTIETLKDLPDVMRREAPGQRQHDLPVVRGGEIVKTDPHTRLG</sequence>
<gene>
    <name evidence="2" type="ORF">SAMN03159343_0750</name>
</gene>
<evidence type="ECO:0000256" key="1">
    <source>
        <dbReference type="SAM" id="Phobius"/>
    </source>
</evidence>
<keyword evidence="1" id="KW-0472">Membrane</keyword>
<proteinExistence type="predicted"/>
<dbReference type="EMBL" id="FMUH01000001">
    <property type="protein sequence ID" value="SCX39703.1"/>
    <property type="molecule type" value="Genomic_DNA"/>
</dbReference>
<dbReference type="Pfam" id="PF07332">
    <property type="entry name" value="Phage_holin_3_6"/>
    <property type="match status" value="1"/>
</dbReference>
<organism evidence="2 3">
    <name type="scientific">Klenkia marina</name>
    <dbReference type="NCBI Taxonomy" id="1960309"/>
    <lineage>
        <taxon>Bacteria</taxon>
        <taxon>Bacillati</taxon>
        <taxon>Actinomycetota</taxon>
        <taxon>Actinomycetes</taxon>
        <taxon>Geodermatophilales</taxon>
        <taxon>Geodermatophilaceae</taxon>
        <taxon>Klenkia</taxon>
    </lineage>
</organism>